<protein>
    <submittedName>
        <fullName evidence="1">Uncharacterized protein</fullName>
    </submittedName>
</protein>
<keyword evidence="2" id="KW-1185">Reference proteome</keyword>
<reference evidence="1 2" key="1">
    <citation type="submission" date="2018-11" db="EMBL/GenBank/DDBJ databases">
        <title>Genomic Encyclopedia of Type Strains, Phase IV (KMG-IV): sequencing the most valuable type-strain genomes for metagenomic binning, comparative biology and taxonomic classification.</title>
        <authorList>
            <person name="Goeker M."/>
        </authorList>
    </citation>
    <scope>NUCLEOTIDE SEQUENCE [LARGE SCALE GENOMIC DNA]</scope>
    <source>
        <strain evidence="1 2">DSM 18090</strain>
    </source>
</reference>
<gene>
    <name evidence="1" type="ORF">EDC24_1044</name>
</gene>
<dbReference type="EMBL" id="RKRF01000007">
    <property type="protein sequence ID" value="RPF56155.1"/>
    <property type="molecule type" value="Genomic_DNA"/>
</dbReference>
<evidence type="ECO:0000313" key="1">
    <source>
        <dbReference type="EMBL" id="RPF56155.1"/>
    </source>
</evidence>
<dbReference type="Proteomes" id="UP000276443">
    <property type="component" value="Unassembled WGS sequence"/>
</dbReference>
<comment type="caution">
    <text evidence="1">The sequence shown here is derived from an EMBL/GenBank/DDBJ whole genome shotgun (WGS) entry which is preliminary data.</text>
</comment>
<accession>A0A3N5CBK5</accession>
<name>A0A3N5CBK5_9BACI</name>
<dbReference type="OrthoDB" id="1845996at2"/>
<organism evidence="1 2">
    <name type="scientific">Aquisalibacillus elongatus</name>
    <dbReference type="NCBI Taxonomy" id="485577"/>
    <lineage>
        <taxon>Bacteria</taxon>
        <taxon>Bacillati</taxon>
        <taxon>Bacillota</taxon>
        <taxon>Bacilli</taxon>
        <taxon>Bacillales</taxon>
        <taxon>Bacillaceae</taxon>
        <taxon>Aquisalibacillus</taxon>
    </lineage>
</organism>
<dbReference type="AlphaFoldDB" id="A0A3N5CBK5"/>
<dbReference type="RefSeq" id="WP_124220308.1">
    <property type="nucleotide sequence ID" value="NZ_RKRF01000007.1"/>
</dbReference>
<sequence length="240" mass="28228">MSIIKNKVVIEYNDDGYLMYSETFPGAYTRGREQEIALSKFPGEIKRYCKWAGIDYSKSDVVESIIIQSKESDLPINDADSDVIFVTEQAPFSEQEYKIIKNRVLKSAKDFQVLYDSIPNKDYTSLKKRKSFHGDVPRTSKEMYVHTNNVTNYYVGEIGVKINSVDNIYKNRIQAIKAIENIDKFLQNKTYIGSYGELWTLRKVLRRFIWHDHIHAKGMYRMAVKEWDEEIIKNPFYFRP</sequence>
<evidence type="ECO:0000313" key="2">
    <source>
        <dbReference type="Proteomes" id="UP000276443"/>
    </source>
</evidence>
<proteinExistence type="predicted"/>